<dbReference type="Proteomes" id="UP001066276">
    <property type="component" value="Chromosome 6"/>
</dbReference>
<comment type="caution">
    <text evidence="1">The sequence shown here is derived from an EMBL/GenBank/DDBJ whole genome shotgun (WGS) entry which is preliminary data.</text>
</comment>
<sequence>MKRSPNLMSRLREDRVLQKLTLINAKEGLRFLQSNKRIVLVKIASSVTATVSPFSKVERFCNTGEGALHPKRE</sequence>
<dbReference type="EMBL" id="JANPWB010000010">
    <property type="protein sequence ID" value="KAJ1145705.1"/>
    <property type="molecule type" value="Genomic_DNA"/>
</dbReference>
<proteinExistence type="predicted"/>
<keyword evidence="2" id="KW-1185">Reference proteome</keyword>
<evidence type="ECO:0000313" key="1">
    <source>
        <dbReference type="EMBL" id="KAJ1145705.1"/>
    </source>
</evidence>
<protein>
    <submittedName>
        <fullName evidence="1">Uncharacterized protein</fullName>
    </submittedName>
</protein>
<accession>A0AAV7R2P1</accession>
<dbReference type="AlphaFoldDB" id="A0AAV7R2P1"/>
<gene>
    <name evidence="1" type="ORF">NDU88_011990</name>
</gene>
<name>A0AAV7R2P1_PLEWA</name>
<reference evidence="1" key="1">
    <citation type="journal article" date="2022" name="bioRxiv">
        <title>Sequencing and chromosome-scale assembly of the giantPleurodeles waltlgenome.</title>
        <authorList>
            <person name="Brown T."/>
            <person name="Elewa A."/>
            <person name="Iarovenko S."/>
            <person name="Subramanian E."/>
            <person name="Araus A.J."/>
            <person name="Petzold A."/>
            <person name="Susuki M."/>
            <person name="Suzuki K.-i.T."/>
            <person name="Hayashi T."/>
            <person name="Toyoda A."/>
            <person name="Oliveira C."/>
            <person name="Osipova E."/>
            <person name="Leigh N.D."/>
            <person name="Simon A."/>
            <person name="Yun M.H."/>
        </authorList>
    </citation>
    <scope>NUCLEOTIDE SEQUENCE</scope>
    <source>
        <strain evidence="1">20211129_DDA</strain>
        <tissue evidence="1">Liver</tissue>
    </source>
</reference>
<evidence type="ECO:0000313" key="2">
    <source>
        <dbReference type="Proteomes" id="UP001066276"/>
    </source>
</evidence>
<organism evidence="1 2">
    <name type="scientific">Pleurodeles waltl</name>
    <name type="common">Iberian ribbed newt</name>
    <dbReference type="NCBI Taxonomy" id="8319"/>
    <lineage>
        <taxon>Eukaryota</taxon>
        <taxon>Metazoa</taxon>
        <taxon>Chordata</taxon>
        <taxon>Craniata</taxon>
        <taxon>Vertebrata</taxon>
        <taxon>Euteleostomi</taxon>
        <taxon>Amphibia</taxon>
        <taxon>Batrachia</taxon>
        <taxon>Caudata</taxon>
        <taxon>Salamandroidea</taxon>
        <taxon>Salamandridae</taxon>
        <taxon>Pleurodelinae</taxon>
        <taxon>Pleurodeles</taxon>
    </lineage>
</organism>